<feature type="transmembrane region" description="Helical" evidence="1">
    <location>
        <begin position="14"/>
        <end position="36"/>
    </location>
</feature>
<gene>
    <name evidence="2" type="ORF">P24_02761</name>
</gene>
<evidence type="ECO:0000256" key="1">
    <source>
        <dbReference type="SAM" id="Phobius"/>
    </source>
</evidence>
<feature type="transmembrane region" description="Helical" evidence="1">
    <location>
        <begin position="102"/>
        <end position="126"/>
    </location>
</feature>
<evidence type="ECO:0000313" key="3">
    <source>
        <dbReference type="Proteomes" id="UP000006746"/>
    </source>
</evidence>
<sequence>MSALKKTWIPDRKFLAAGVAGVVTWLLILIAAAAGVELPAETAAALSGGVMALVFYAVPPSVADVVRRVDDTLKQQFAEEIAGKLPLDPETAARGGGSATKLLAAFLLVGGLAFAGPSACGTISLVQADKAQASHQITAEQTVYALQADYNAALLAAVTYVESDLAVPDVTANIIRLERLAWSALARAQYEARHGGSATKGAAIALARAAIDELSAYLQRTKLTALGGPT</sequence>
<accession>K2J5T9</accession>
<comment type="caution">
    <text evidence="2">The sequence shown here is derived from an EMBL/GenBank/DDBJ whole genome shotgun (WGS) entry which is preliminary data.</text>
</comment>
<keyword evidence="1" id="KW-1133">Transmembrane helix</keyword>
<keyword evidence="1" id="KW-0812">Transmembrane</keyword>
<evidence type="ECO:0000313" key="2">
    <source>
        <dbReference type="EMBL" id="EKE78446.1"/>
    </source>
</evidence>
<protein>
    <submittedName>
        <fullName evidence="2">Uncharacterized protein</fullName>
    </submittedName>
</protein>
<keyword evidence="3" id="KW-1185">Reference proteome</keyword>
<dbReference type="eggNOG" id="ENOG50301XU">
    <property type="taxonomic scope" value="Bacteria"/>
</dbReference>
<reference evidence="2 3" key="1">
    <citation type="journal article" date="2012" name="J. Bacteriol.">
        <title>Genome Sequence of Oceanibaculum indicum Type Strain P24.</title>
        <authorList>
            <person name="Lai Q."/>
            <person name="Shao Z."/>
        </authorList>
    </citation>
    <scope>NUCLEOTIDE SEQUENCE [LARGE SCALE GENOMIC DNA]</scope>
    <source>
        <strain evidence="2 3">P24</strain>
    </source>
</reference>
<dbReference type="STRING" id="1207063.P24_02761"/>
<dbReference type="AlphaFoldDB" id="K2J5T9"/>
<dbReference type="Proteomes" id="UP000006746">
    <property type="component" value="Unassembled WGS sequence"/>
</dbReference>
<keyword evidence="1" id="KW-0472">Membrane</keyword>
<name>K2J5T9_9PROT</name>
<proteinExistence type="predicted"/>
<dbReference type="EMBL" id="AMRL01000002">
    <property type="protein sequence ID" value="EKE78446.1"/>
    <property type="molecule type" value="Genomic_DNA"/>
</dbReference>
<dbReference type="RefSeq" id="WP_008943169.1">
    <property type="nucleotide sequence ID" value="NZ_AMRL01000002.1"/>
</dbReference>
<organism evidence="2 3">
    <name type="scientific">Oceanibaculum indicum P24</name>
    <dbReference type="NCBI Taxonomy" id="1207063"/>
    <lineage>
        <taxon>Bacteria</taxon>
        <taxon>Pseudomonadati</taxon>
        <taxon>Pseudomonadota</taxon>
        <taxon>Alphaproteobacteria</taxon>
        <taxon>Rhodospirillales</taxon>
        <taxon>Oceanibaculaceae</taxon>
        <taxon>Oceanibaculum</taxon>
    </lineage>
</organism>